<protein>
    <recommendedName>
        <fullName evidence="4">BAR domain-containing protein</fullName>
    </recommendedName>
</protein>
<gene>
    <name evidence="2" type="ORF">GE061_009347</name>
</gene>
<evidence type="ECO:0000256" key="1">
    <source>
        <dbReference type="SAM" id="MobiDB-lite"/>
    </source>
</evidence>
<dbReference type="SUPFAM" id="SSF103657">
    <property type="entry name" value="BAR/IMD domain-like"/>
    <property type="match status" value="1"/>
</dbReference>
<dbReference type="Pfam" id="PF06730">
    <property type="entry name" value="FAM92"/>
    <property type="match status" value="1"/>
</dbReference>
<dbReference type="Proteomes" id="UP000466442">
    <property type="component" value="Unassembled WGS sequence"/>
</dbReference>
<dbReference type="InterPro" id="IPR009602">
    <property type="entry name" value="CBAR/FAM92"/>
</dbReference>
<dbReference type="GO" id="GO:0060271">
    <property type="term" value="P:cilium assembly"/>
    <property type="evidence" value="ECO:0007669"/>
    <property type="project" value="TreeGrafter"/>
</dbReference>
<dbReference type="OrthoDB" id="60621at2759"/>
<evidence type="ECO:0008006" key="4">
    <source>
        <dbReference type="Google" id="ProtNLM"/>
    </source>
</evidence>
<dbReference type="AlphaFoldDB" id="A0A8S9Y190"/>
<evidence type="ECO:0000313" key="3">
    <source>
        <dbReference type="Proteomes" id="UP000466442"/>
    </source>
</evidence>
<feature type="region of interest" description="Disordered" evidence="1">
    <location>
        <begin position="254"/>
        <end position="332"/>
    </location>
</feature>
<accession>A0A8S9Y190</accession>
<sequence length="332" mass="37099">MMKTSKVGEDFTLEKQAKFVEERFSATEETMAKLCSSFSIFTKRTAKYRDANDQLAVVLNEYGCKEQVNTTLNVCLENLAQSLASLGDHRDNATQYLEEQVMTSLTQYATRCKNYNSEIKNIYGAKEKELCKRRQLTKIRQRLPQNVKVIMKAEGDLVEACSKVSKLQGSLEEYALSFERSKLTDLKRILQDFLKAELSFHIGAVESLSKALTDVEDLNVDADFQAFKNVLIRPNMAIRLDVIRGSKPLSRQENVSSGIVVPASEEDPSHGRTSNEGRSSKIDLTTDASELTMALEKEITSDEESADENSSEGASSDGDYDSTIHVKPSSRT</sequence>
<reference evidence="2" key="1">
    <citation type="journal article" date="2021" name="Mol. Ecol. Resour.">
        <title>Apolygus lucorum genome provides insights into omnivorousness and mesophyll feeding.</title>
        <authorList>
            <person name="Liu Y."/>
            <person name="Liu H."/>
            <person name="Wang H."/>
            <person name="Huang T."/>
            <person name="Liu B."/>
            <person name="Yang B."/>
            <person name="Yin L."/>
            <person name="Li B."/>
            <person name="Zhang Y."/>
            <person name="Zhang S."/>
            <person name="Jiang F."/>
            <person name="Zhang X."/>
            <person name="Ren Y."/>
            <person name="Wang B."/>
            <person name="Wang S."/>
            <person name="Lu Y."/>
            <person name="Wu K."/>
            <person name="Fan W."/>
            <person name="Wang G."/>
        </authorList>
    </citation>
    <scope>NUCLEOTIDE SEQUENCE</scope>
    <source>
        <strain evidence="2">12Hb</strain>
    </source>
</reference>
<keyword evidence="3" id="KW-1185">Reference proteome</keyword>
<feature type="compositionally biased region" description="Acidic residues" evidence="1">
    <location>
        <begin position="301"/>
        <end position="310"/>
    </location>
</feature>
<name>A0A8S9Y190_APOLU</name>
<dbReference type="PANTHER" id="PTHR21223:SF2">
    <property type="entry name" value="CBY1-INTERACTING BAR DOMAIN-CONTAINING PROTEIN HOMOLOG"/>
    <property type="match status" value="1"/>
</dbReference>
<dbReference type="GO" id="GO:0035869">
    <property type="term" value="C:ciliary transition zone"/>
    <property type="evidence" value="ECO:0007669"/>
    <property type="project" value="TreeGrafter"/>
</dbReference>
<dbReference type="GO" id="GO:0036064">
    <property type="term" value="C:ciliary basal body"/>
    <property type="evidence" value="ECO:0007669"/>
    <property type="project" value="TreeGrafter"/>
</dbReference>
<evidence type="ECO:0000313" key="2">
    <source>
        <dbReference type="EMBL" id="KAF6214604.1"/>
    </source>
</evidence>
<dbReference type="InterPro" id="IPR027267">
    <property type="entry name" value="AH/BAR_dom_sf"/>
</dbReference>
<organism evidence="2 3">
    <name type="scientific">Apolygus lucorum</name>
    <name type="common">Small green plant bug</name>
    <name type="synonym">Lygocoris lucorum</name>
    <dbReference type="NCBI Taxonomy" id="248454"/>
    <lineage>
        <taxon>Eukaryota</taxon>
        <taxon>Metazoa</taxon>
        <taxon>Ecdysozoa</taxon>
        <taxon>Arthropoda</taxon>
        <taxon>Hexapoda</taxon>
        <taxon>Insecta</taxon>
        <taxon>Pterygota</taxon>
        <taxon>Neoptera</taxon>
        <taxon>Paraneoptera</taxon>
        <taxon>Hemiptera</taxon>
        <taxon>Heteroptera</taxon>
        <taxon>Panheteroptera</taxon>
        <taxon>Cimicomorpha</taxon>
        <taxon>Miridae</taxon>
        <taxon>Mirini</taxon>
        <taxon>Apolygus</taxon>
    </lineage>
</organism>
<dbReference type="Gene3D" id="1.20.1270.60">
    <property type="entry name" value="Arfaptin homology (AH) domain/BAR domain"/>
    <property type="match status" value="1"/>
</dbReference>
<dbReference type="PANTHER" id="PTHR21223">
    <property type="entry name" value="CBY1-INTERACTING BAR DOMAIN-CONTAINING PROTEIN HOMOLOG"/>
    <property type="match status" value="1"/>
</dbReference>
<proteinExistence type="predicted"/>
<feature type="compositionally biased region" description="Basic and acidic residues" evidence="1">
    <location>
        <begin position="267"/>
        <end position="281"/>
    </location>
</feature>
<dbReference type="EMBL" id="WIXP02000002">
    <property type="protein sequence ID" value="KAF6214604.1"/>
    <property type="molecule type" value="Genomic_DNA"/>
</dbReference>
<comment type="caution">
    <text evidence="2">The sequence shown here is derived from an EMBL/GenBank/DDBJ whole genome shotgun (WGS) entry which is preliminary data.</text>
</comment>